<feature type="region of interest" description="Disordered" evidence="1">
    <location>
        <begin position="375"/>
        <end position="406"/>
    </location>
</feature>
<reference evidence="3" key="1">
    <citation type="submission" date="2022-03" db="EMBL/GenBank/DDBJ databases">
        <title>Draft genome sequence of Aduncisulcus paluster, a free-living microaerophilic Fornicata.</title>
        <authorList>
            <person name="Yuyama I."/>
            <person name="Kume K."/>
            <person name="Tamura T."/>
            <person name="Inagaki Y."/>
            <person name="Hashimoto T."/>
        </authorList>
    </citation>
    <scope>NUCLEOTIDE SEQUENCE</scope>
    <source>
        <strain evidence="3">NY0171</strain>
    </source>
</reference>
<dbReference type="Gene3D" id="1.10.510.10">
    <property type="entry name" value="Transferase(Phosphotransferase) domain 1"/>
    <property type="match status" value="1"/>
</dbReference>
<evidence type="ECO:0000313" key="4">
    <source>
        <dbReference type="Proteomes" id="UP001057375"/>
    </source>
</evidence>
<sequence>MAFLLAMQFLPLKDLYDIECPLGKDTKYGKSFVAYEKCTREKVVVKYRSRKLFQQIEKRKALITKLFSSNIGGVNNLLDIRKAGNSIIFVSNFCKGPSLLDYICSLPKMTERDISVIVSLILVSLFELHSSNRYHGNITPGNIMINREIGELVQEATKSGKESVLKPWLPRRREDVVLSDCFLTPLADSPLLPSSILLEAIVSNEDARKKLDGVVNDADELFHDHSANPHHISSLSHDSDILKQIKELKMRNQVFSNISSLSFVSPEHLCRVCQFYYLLKASEFSELSGIVTNALQSSSKNSSSTVLSHVSLPSCSLGLFAPSIGSQCPLPFFHHSPLIKSSSDIQFLSSLSDLTLDDVNELMLGVELHSRSTTTVGTHTISPGSDKPSSIAPSDGFKSHVTGDSS</sequence>
<feature type="compositionally biased region" description="Polar residues" evidence="1">
    <location>
        <begin position="375"/>
        <end position="392"/>
    </location>
</feature>
<evidence type="ECO:0000259" key="2">
    <source>
        <dbReference type="PROSITE" id="PS50011"/>
    </source>
</evidence>
<comment type="caution">
    <text evidence="3">The sequence shown here is derived from an EMBL/GenBank/DDBJ whole genome shotgun (WGS) entry which is preliminary data.</text>
</comment>
<accession>A0ABQ5KY57</accession>
<evidence type="ECO:0000256" key="1">
    <source>
        <dbReference type="SAM" id="MobiDB-lite"/>
    </source>
</evidence>
<gene>
    <name evidence="3" type="ORF">ADUPG1_010171</name>
</gene>
<organism evidence="3 4">
    <name type="scientific">Aduncisulcus paluster</name>
    <dbReference type="NCBI Taxonomy" id="2918883"/>
    <lineage>
        <taxon>Eukaryota</taxon>
        <taxon>Metamonada</taxon>
        <taxon>Carpediemonas-like organisms</taxon>
        <taxon>Aduncisulcus</taxon>
    </lineage>
</organism>
<feature type="domain" description="Protein kinase" evidence="2">
    <location>
        <begin position="16"/>
        <end position="406"/>
    </location>
</feature>
<dbReference type="Proteomes" id="UP001057375">
    <property type="component" value="Unassembled WGS sequence"/>
</dbReference>
<proteinExistence type="predicted"/>
<name>A0ABQ5KY57_9EUKA</name>
<dbReference type="InterPro" id="IPR000719">
    <property type="entry name" value="Prot_kinase_dom"/>
</dbReference>
<dbReference type="InterPro" id="IPR011009">
    <property type="entry name" value="Kinase-like_dom_sf"/>
</dbReference>
<dbReference type="PROSITE" id="PS50011">
    <property type="entry name" value="PROTEIN_KINASE_DOM"/>
    <property type="match status" value="1"/>
</dbReference>
<protein>
    <recommendedName>
        <fullName evidence="2">Protein kinase domain-containing protein</fullName>
    </recommendedName>
</protein>
<feature type="non-terminal residue" evidence="3">
    <location>
        <position position="406"/>
    </location>
</feature>
<keyword evidence="4" id="KW-1185">Reference proteome</keyword>
<dbReference type="SUPFAM" id="SSF56112">
    <property type="entry name" value="Protein kinase-like (PK-like)"/>
    <property type="match status" value="1"/>
</dbReference>
<dbReference type="EMBL" id="BQXS01011468">
    <property type="protein sequence ID" value="GKT37376.1"/>
    <property type="molecule type" value="Genomic_DNA"/>
</dbReference>
<evidence type="ECO:0000313" key="3">
    <source>
        <dbReference type="EMBL" id="GKT37376.1"/>
    </source>
</evidence>
<dbReference type="SMART" id="SM00220">
    <property type="entry name" value="S_TKc"/>
    <property type="match status" value="1"/>
</dbReference>